<feature type="site" description="Transition state stabilizer" evidence="20">
    <location>
        <position position="371"/>
    </location>
</feature>
<dbReference type="PRINTS" id="PR00458">
    <property type="entry name" value="PEROXIDASE"/>
</dbReference>
<dbReference type="PROSITE" id="PS00435">
    <property type="entry name" value="PEROXIDASE_1"/>
    <property type="match status" value="2"/>
</dbReference>
<keyword evidence="12" id="KW-0560">Oxidoreductase</keyword>
<feature type="signal peptide" evidence="22">
    <location>
        <begin position="1"/>
        <end position="28"/>
    </location>
</feature>
<feature type="active site" description="Proton acceptor" evidence="17">
    <location>
        <position position="375"/>
    </location>
</feature>
<gene>
    <name evidence="24" type="ORF">H6P81_002041</name>
</gene>
<feature type="chain" id="PRO_5043787257" description="peroxidase" evidence="22">
    <location>
        <begin position="29"/>
        <end position="637"/>
    </location>
</feature>
<evidence type="ECO:0000256" key="2">
    <source>
        <dbReference type="ARBA" id="ARBA00002322"/>
    </source>
</evidence>
<feature type="disulfide bond" evidence="21">
    <location>
        <begin position="377"/>
        <end position="382"/>
    </location>
</feature>
<dbReference type="GO" id="GO:0020037">
    <property type="term" value="F:heme binding"/>
    <property type="evidence" value="ECO:0007669"/>
    <property type="project" value="InterPro"/>
</dbReference>
<keyword evidence="13 19" id="KW-0408">Iron</keyword>
<dbReference type="InterPro" id="IPR000823">
    <property type="entry name" value="Peroxidase_pln"/>
</dbReference>
<feature type="binding site" evidence="19">
    <location>
        <position position="554"/>
    </location>
    <ligand>
        <name>Ca(2+)</name>
        <dbReference type="ChEBI" id="CHEBI:29108"/>
        <label>2</label>
    </ligand>
</feature>
<evidence type="ECO:0000256" key="22">
    <source>
        <dbReference type="SAM" id="SignalP"/>
    </source>
</evidence>
<dbReference type="EC" id="1.11.1.7" evidence="5"/>
<dbReference type="GO" id="GO:0005576">
    <property type="term" value="C:extracellular region"/>
    <property type="evidence" value="ECO:0007669"/>
    <property type="project" value="UniProtKB-SubCell"/>
</dbReference>
<evidence type="ECO:0000256" key="1">
    <source>
        <dbReference type="ARBA" id="ARBA00000189"/>
    </source>
</evidence>
<evidence type="ECO:0000256" key="4">
    <source>
        <dbReference type="ARBA" id="ARBA00006873"/>
    </source>
</evidence>
<evidence type="ECO:0000313" key="25">
    <source>
        <dbReference type="Proteomes" id="UP000825729"/>
    </source>
</evidence>
<feature type="domain" description="Plant heme peroxidase family profile" evidence="23">
    <location>
        <begin position="334"/>
        <end position="633"/>
    </location>
</feature>
<evidence type="ECO:0000256" key="18">
    <source>
        <dbReference type="PIRSR" id="PIRSR600823-2"/>
    </source>
</evidence>
<sequence length="637" mass="70339">MRGGGSRRRLLVLAISLVLLGGLGICEGNALKMHYYKKSCPKAEDIVRNVTWTLVAADNDLAPDLLRIHYHDCFVRGCDASVLLDSSKGKEKPEKKAKPNLTLKGFDVIDKVKAKLEEECPGIVSCADVVALVARDAVSFKFQKRMWAVLTGRRDGRISRASEALANLPSPFMDFPALKQLFGGKGLDADDLVVLSGAHTIGEAHCAAFEKRLSNFTGKGGKSDVDLSLDPTYGRTLRKICPSKNPDTTVDMDLGSGDTFDSSYYVNLLKHKALFHSDAALLTNNRAAKLARKLTDKKHFFNMFAKSVRKMGDIEVLTGTQGEIRKKCTRGGDNLEMNFYKNTCPQAEGIVKRMTEFYTFRNPVMGAKLLRLHYHDCFVRGCDASILLDRTGDDPVEKEARPNLSVTGYSVIEAIKTQIERECPDVVSCADIVALAARDAVSFPFQKPLWKVFTGRRDGNVSLAPEASTNLPSPFGDFTELMDLFTQKGLDLNDLVALSGAHTIGRAHCGAVVQRLYNFTGKGDADPSLDPEYADELRKNCPVAFNPNTTLEMDDRDSRAFNSHYFVALREHKGLFQSDAALLTNDDAAAVAKRLQNRRRFFDQFGRSVVRMGAMDVLTGEEGEIRKRCAVVNSPQQ</sequence>
<evidence type="ECO:0000256" key="7">
    <source>
        <dbReference type="ARBA" id="ARBA00022559"/>
    </source>
</evidence>
<dbReference type="GO" id="GO:0046872">
    <property type="term" value="F:metal ion binding"/>
    <property type="evidence" value="ECO:0007669"/>
    <property type="project" value="UniProtKB-KW"/>
</dbReference>
<comment type="similarity">
    <text evidence="4">Belongs to the peroxidase family. Ascorbate peroxidase subfamily.</text>
</comment>
<evidence type="ECO:0000256" key="21">
    <source>
        <dbReference type="PIRSR" id="PIRSR600823-5"/>
    </source>
</evidence>
<feature type="binding site" evidence="19">
    <location>
        <position position="503"/>
    </location>
    <ligand>
        <name>Ca(2+)</name>
        <dbReference type="ChEBI" id="CHEBI:29108"/>
        <label>2</label>
    </ligand>
</feature>
<keyword evidence="11 19" id="KW-0106">Calcium</keyword>
<dbReference type="FunFam" id="1.10.420.10:FF:000001">
    <property type="entry name" value="Peroxidase"/>
    <property type="match status" value="2"/>
</dbReference>
<evidence type="ECO:0000313" key="24">
    <source>
        <dbReference type="EMBL" id="KAG9457533.1"/>
    </source>
</evidence>
<dbReference type="Gene3D" id="1.10.420.10">
    <property type="entry name" value="Peroxidase, domain 2"/>
    <property type="match status" value="2"/>
</dbReference>
<comment type="function">
    <text evidence="2">Removal of H(2)O(2), oxidation of toxic reductants, biosynthesis and degradation of lignin, suberization, auxin catabolism, response to environmental stresses such as wounding, pathogen attack and oxidative stress. These functions might be dependent on each isozyme/isoform in each plant tissue.</text>
</comment>
<keyword evidence="9 19" id="KW-0479">Metal-binding</keyword>
<feature type="binding site" description="axial binding residue" evidence="19">
    <location>
        <position position="502"/>
    </location>
    <ligand>
        <name>heme b</name>
        <dbReference type="ChEBI" id="CHEBI:60344"/>
    </ligand>
    <ligandPart>
        <name>Fe</name>
        <dbReference type="ChEBI" id="CHEBI:18248"/>
    </ligandPart>
</feature>
<evidence type="ECO:0000256" key="11">
    <source>
        <dbReference type="ARBA" id="ARBA00022837"/>
    </source>
</evidence>
<comment type="cofactor">
    <cofactor evidence="19">
        <name>Ca(2+)</name>
        <dbReference type="ChEBI" id="CHEBI:29108"/>
    </cofactor>
    <text evidence="19">Binds 2 calcium ions per subunit.</text>
</comment>
<evidence type="ECO:0000256" key="10">
    <source>
        <dbReference type="ARBA" id="ARBA00022729"/>
    </source>
</evidence>
<evidence type="ECO:0000256" key="8">
    <source>
        <dbReference type="ARBA" id="ARBA00022617"/>
    </source>
</evidence>
<feature type="disulfide bond" evidence="21">
    <location>
        <begin position="429"/>
        <end position="629"/>
    </location>
</feature>
<dbReference type="InterPro" id="IPR033905">
    <property type="entry name" value="Secretory_peroxidase"/>
</dbReference>
<evidence type="ECO:0000259" key="23">
    <source>
        <dbReference type="PROSITE" id="PS50873"/>
    </source>
</evidence>
<dbReference type="InterPro" id="IPR010255">
    <property type="entry name" value="Haem_peroxidase_sf"/>
</dbReference>
<feature type="disulfide bond" evidence="21">
    <location>
        <begin position="509"/>
        <end position="541"/>
    </location>
</feature>
<reference evidence="24 25" key="1">
    <citation type="submission" date="2021-07" db="EMBL/GenBank/DDBJ databases">
        <title>The Aristolochia fimbriata genome: insights into angiosperm evolution, floral development and chemical biosynthesis.</title>
        <authorList>
            <person name="Jiao Y."/>
        </authorList>
    </citation>
    <scope>NUCLEOTIDE SEQUENCE [LARGE SCALE GENOMIC DNA]</scope>
    <source>
        <strain evidence="24">IBCAS-2021</strain>
        <tissue evidence="24">Leaf</tissue>
    </source>
</reference>
<organism evidence="24 25">
    <name type="scientific">Aristolochia fimbriata</name>
    <name type="common">White veined hardy Dutchman's pipe vine</name>
    <dbReference type="NCBI Taxonomy" id="158543"/>
    <lineage>
        <taxon>Eukaryota</taxon>
        <taxon>Viridiplantae</taxon>
        <taxon>Streptophyta</taxon>
        <taxon>Embryophyta</taxon>
        <taxon>Tracheophyta</taxon>
        <taxon>Spermatophyta</taxon>
        <taxon>Magnoliopsida</taxon>
        <taxon>Magnoliidae</taxon>
        <taxon>Piperales</taxon>
        <taxon>Aristolochiaceae</taxon>
        <taxon>Aristolochia</taxon>
    </lineage>
</organism>
<dbReference type="Gene3D" id="1.10.520.10">
    <property type="match status" value="2"/>
</dbReference>
<keyword evidence="15" id="KW-0325">Glycoprotein</keyword>
<dbReference type="GO" id="GO:0006979">
    <property type="term" value="P:response to oxidative stress"/>
    <property type="evidence" value="ECO:0007669"/>
    <property type="project" value="InterPro"/>
</dbReference>
<protein>
    <recommendedName>
        <fullName evidence="5">peroxidase</fullName>
        <ecNumber evidence="5">1.11.1.7</ecNumber>
    </recommendedName>
</protein>
<evidence type="ECO:0000256" key="20">
    <source>
        <dbReference type="PIRSR" id="PIRSR600823-4"/>
    </source>
</evidence>
<dbReference type="InterPro" id="IPR019793">
    <property type="entry name" value="Peroxidases_heam-ligand_BS"/>
</dbReference>
<evidence type="ECO:0000256" key="15">
    <source>
        <dbReference type="ARBA" id="ARBA00023180"/>
    </source>
</evidence>
<dbReference type="EMBL" id="JAINDJ010000002">
    <property type="protein sequence ID" value="KAG9457533.1"/>
    <property type="molecule type" value="Genomic_DNA"/>
</dbReference>
<dbReference type="PRINTS" id="PR00461">
    <property type="entry name" value="PLPEROXIDASE"/>
</dbReference>
<evidence type="ECO:0000256" key="13">
    <source>
        <dbReference type="ARBA" id="ARBA00023004"/>
    </source>
</evidence>
<evidence type="ECO:0000256" key="17">
    <source>
        <dbReference type="PIRSR" id="PIRSR600823-1"/>
    </source>
</evidence>
<evidence type="ECO:0000256" key="19">
    <source>
        <dbReference type="PIRSR" id="PIRSR600823-3"/>
    </source>
</evidence>
<comment type="subcellular location">
    <subcellularLocation>
        <location evidence="3">Secreted</location>
    </subcellularLocation>
</comment>
<dbReference type="SUPFAM" id="SSF48113">
    <property type="entry name" value="Heme-dependent peroxidases"/>
    <property type="match status" value="2"/>
</dbReference>
<dbReference type="PROSITE" id="PS50873">
    <property type="entry name" value="PEROXIDASE_4"/>
    <property type="match status" value="2"/>
</dbReference>
<feature type="binding site" evidence="19">
    <location>
        <position position="397"/>
    </location>
    <ligand>
        <name>Ca(2+)</name>
        <dbReference type="ChEBI" id="CHEBI:29108"/>
        <label>1</label>
    </ligand>
</feature>
<evidence type="ECO:0000256" key="5">
    <source>
        <dbReference type="ARBA" id="ARBA00012313"/>
    </source>
</evidence>
<keyword evidence="16" id="KW-0376">Hydrogen peroxide</keyword>
<evidence type="ECO:0000256" key="16">
    <source>
        <dbReference type="ARBA" id="ARBA00023324"/>
    </source>
</evidence>
<keyword evidence="14 21" id="KW-1015">Disulfide bond</keyword>
<feature type="disulfide bond" evidence="21">
    <location>
        <begin position="344"/>
        <end position="423"/>
    </location>
</feature>
<evidence type="ECO:0000256" key="9">
    <source>
        <dbReference type="ARBA" id="ARBA00022723"/>
    </source>
</evidence>
<evidence type="ECO:0000256" key="14">
    <source>
        <dbReference type="ARBA" id="ARBA00023157"/>
    </source>
</evidence>
<name>A0AAV7FD66_ARIFI</name>
<accession>A0AAV7FD66</accession>
<comment type="catalytic activity">
    <reaction evidence="1">
        <text>2 a phenolic donor + H2O2 = 2 a phenolic radical donor + 2 H2O</text>
        <dbReference type="Rhea" id="RHEA:56136"/>
        <dbReference type="ChEBI" id="CHEBI:15377"/>
        <dbReference type="ChEBI" id="CHEBI:16240"/>
        <dbReference type="ChEBI" id="CHEBI:139520"/>
        <dbReference type="ChEBI" id="CHEBI:139521"/>
        <dbReference type="EC" id="1.11.1.7"/>
    </reaction>
</comment>
<keyword evidence="25" id="KW-1185">Reference proteome</keyword>
<dbReference type="FunFam" id="1.10.520.10:FF:000008">
    <property type="entry name" value="Peroxidase"/>
    <property type="match status" value="1"/>
</dbReference>
<comment type="cofactor">
    <cofactor evidence="19">
        <name>heme b</name>
        <dbReference type="ChEBI" id="CHEBI:60344"/>
    </cofactor>
    <text evidence="19">Binds 1 heme b (iron(II)-protoporphyrin IX) group per subunit.</text>
</comment>
<feature type="binding site" evidence="18">
    <location>
        <position position="472"/>
    </location>
    <ligand>
        <name>substrate</name>
    </ligand>
</feature>
<keyword evidence="6" id="KW-0964">Secreted</keyword>
<dbReference type="PANTHER" id="PTHR31235">
    <property type="entry name" value="PEROXIDASE 25-RELATED"/>
    <property type="match status" value="1"/>
</dbReference>
<evidence type="ECO:0000256" key="12">
    <source>
        <dbReference type="ARBA" id="ARBA00023002"/>
    </source>
</evidence>
<keyword evidence="8" id="KW-0349">Heme</keyword>
<feature type="binding site" evidence="19">
    <location>
        <position position="379"/>
    </location>
    <ligand>
        <name>Ca(2+)</name>
        <dbReference type="ChEBI" id="CHEBI:29108"/>
        <label>1</label>
    </ligand>
</feature>
<feature type="binding site" evidence="19">
    <location>
        <position position="381"/>
    </location>
    <ligand>
        <name>Ca(2+)</name>
        <dbReference type="ChEBI" id="CHEBI:29108"/>
        <label>1</label>
    </ligand>
</feature>
<feature type="binding site" evidence="19">
    <location>
        <position position="376"/>
    </location>
    <ligand>
        <name>Ca(2+)</name>
        <dbReference type="ChEBI" id="CHEBI:29108"/>
        <label>1</label>
    </ligand>
</feature>
<dbReference type="Pfam" id="PF00141">
    <property type="entry name" value="peroxidase"/>
    <property type="match status" value="2"/>
</dbReference>
<dbReference type="AlphaFoldDB" id="A0AAV7FD66"/>
<dbReference type="Proteomes" id="UP000825729">
    <property type="component" value="Unassembled WGS sequence"/>
</dbReference>
<keyword evidence="10 22" id="KW-0732">Signal</keyword>
<feature type="binding site" evidence="19">
    <location>
        <position position="383"/>
    </location>
    <ligand>
        <name>Ca(2+)</name>
        <dbReference type="ChEBI" id="CHEBI:29108"/>
        <label>1</label>
    </ligand>
</feature>
<dbReference type="GO" id="GO:0042744">
    <property type="term" value="P:hydrogen peroxide catabolic process"/>
    <property type="evidence" value="ECO:0007669"/>
    <property type="project" value="UniProtKB-KW"/>
</dbReference>
<proteinExistence type="inferred from homology"/>
<feature type="domain" description="Plant heme peroxidase family profile" evidence="23">
    <location>
        <begin position="30"/>
        <end position="332"/>
    </location>
</feature>
<dbReference type="CDD" id="cd00693">
    <property type="entry name" value="secretory_peroxidase"/>
    <property type="match status" value="2"/>
</dbReference>
<dbReference type="FunFam" id="1.10.520.10:FF:000006">
    <property type="entry name" value="Peroxidase"/>
    <property type="match status" value="1"/>
</dbReference>
<dbReference type="GO" id="GO:0140825">
    <property type="term" value="F:lactoperoxidase activity"/>
    <property type="evidence" value="ECO:0007669"/>
    <property type="project" value="UniProtKB-EC"/>
</dbReference>
<keyword evidence="7" id="KW-0575">Peroxidase</keyword>
<comment type="caution">
    <text evidence="24">The sequence shown here is derived from an EMBL/GenBank/DDBJ whole genome shotgun (WGS) entry which is preliminary data.</text>
</comment>
<dbReference type="InterPro" id="IPR002016">
    <property type="entry name" value="Haem_peroxidase"/>
</dbReference>
<evidence type="ECO:0000256" key="6">
    <source>
        <dbReference type="ARBA" id="ARBA00022525"/>
    </source>
</evidence>
<feature type="binding site" evidence="19">
    <location>
        <position position="385"/>
    </location>
    <ligand>
        <name>Ca(2+)</name>
        <dbReference type="ChEBI" id="CHEBI:29108"/>
        <label>1</label>
    </ligand>
</feature>
<evidence type="ECO:0000256" key="3">
    <source>
        <dbReference type="ARBA" id="ARBA00004613"/>
    </source>
</evidence>